<protein>
    <submittedName>
        <fullName evidence="2">Uncharacterized protein</fullName>
    </submittedName>
</protein>
<proteinExistence type="predicted"/>
<gene>
    <name evidence="2" type="ORF">SBRY_20796</name>
</gene>
<keyword evidence="3" id="KW-1185">Reference proteome</keyword>
<dbReference type="Proteomes" id="UP001153328">
    <property type="component" value="Unassembled WGS sequence"/>
</dbReference>
<dbReference type="AlphaFoldDB" id="A0A9W4E824"/>
<name>A0A9W4E824_9ACTN</name>
<feature type="region of interest" description="Disordered" evidence="1">
    <location>
        <begin position="1"/>
        <end position="67"/>
    </location>
</feature>
<reference evidence="2" key="1">
    <citation type="submission" date="2021-06" db="EMBL/GenBank/DDBJ databases">
        <authorList>
            <person name="Arsene-Ploetze F."/>
        </authorList>
    </citation>
    <scope>NUCLEOTIDE SEQUENCE</scope>
    <source>
        <strain evidence="2">SBRY1</strain>
    </source>
</reference>
<evidence type="ECO:0000256" key="1">
    <source>
        <dbReference type="SAM" id="MobiDB-lite"/>
    </source>
</evidence>
<feature type="compositionally biased region" description="Basic and acidic residues" evidence="1">
    <location>
        <begin position="29"/>
        <end position="51"/>
    </location>
</feature>
<dbReference type="EMBL" id="CAJVAX010000012">
    <property type="protein sequence ID" value="CAG7631666.1"/>
    <property type="molecule type" value="Genomic_DNA"/>
</dbReference>
<accession>A0A9W4E824</accession>
<evidence type="ECO:0000313" key="2">
    <source>
        <dbReference type="EMBL" id="CAG7631666.1"/>
    </source>
</evidence>
<organism evidence="2 3">
    <name type="scientific">Actinacidiphila bryophytorum</name>
    <dbReference type="NCBI Taxonomy" id="1436133"/>
    <lineage>
        <taxon>Bacteria</taxon>
        <taxon>Bacillati</taxon>
        <taxon>Actinomycetota</taxon>
        <taxon>Actinomycetes</taxon>
        <taxon>Kitasatosporales</taxon>
        <taxon>Streptomycetaceae</taxon>
        <taxon>Actinacidiphila</taxon>
    </lineage>
</organism>
<feature type="compositionally biased region" description="Polar residues" evidence="1">
    <location>
        <begin position="1"/>
        <end position="13"/>
    </location>
</feature>
<comment type="caution">
    <text evidence="2">The sequence shown here is derived from an EMBL/GenBank/DDBJ whole genome shotgun (WGS) entry which is preliminary data.</text>
</comment>
<sequence length="67" mass="7129">MRMSASASEQCGNGTKARRLGSVEVLEQLPEKGAREAHERCHEADGTDLPREGQQGPGQGRGPARDA</sequence>
<evidence type="ECO:0000313" key="3">
    <source>
        <dbReference type="Proteomes" id="UP001153328"/>
    </source>
</evidence>